<dbReference type="Proteomes" id="UP001204445">
    <property type="component" value="Unassembled WGS sequence"/>
</dbReference>
<proteinExistence type="predicted"/>
<protein>
    <submittedName>
        <fullName evidence="2">Uncharacterized protein</fullName>
    </submittedName>
</protein>
<sequence>MTSLEATGLRQLARQYAEGQLDRQSYREARTNYLEAILRGESPEPVTQANYTTPRAAAGEEAISAKTFRNNQTVMLNRMDAGELLHRQAQPIKLSGTSLWPRLAIIAALVIALIVVVMLLAG</sequence>
<reference evidence="2" key="1">
    <citation type="submission" date="2022-08" db="EMBL/GenBank/DDBJ databases">
        <title>Genomic Encyclopedia of Type Strains, Phase III (KMG-III): the genomes of soil and plant-associated and newly described type strains.</title>
        <authorList>
            <person name="Whitman W."/>
        </authorList>
    </citation>
    <scope>NUCLEOTIDE SEQUENCE</scope>
    <source>
        <strain evidence="2">HMT 1</strain>
    </source>
</reference>
<gene>
    <name evidence="2" type="ORF">J2T55_000428</name>
</gene>
<evidence type="ECO:0000256" key="1">
    <source>
        <dbReference type="SAM" id="Phobius"/>
    </source>
</evidence>
<keyword evidence="3" id="KW-1185">Reference proteome</keyword>
<keyword evidence="1" id="KW-0472">Membrane</keyword>
<keyword evidence="1" id="KW-1133">Transmembrane helix</keyword>
<dbReference type="RefSeq" id="WP_259053952.1">
    <property type="nucleotide sequence ID" value="NZ_JANUCT010000002.1"/>
</dbReference>
<dbReference type="EMBL" id="JANUCT010000002">
    <property type="protein sequence ID" value="MCS3902432.1"/>
    <property type="molecule type" value="Genomic_DNA"/>
</dbReference>
<organism evidence="2 3">
    <name type="scientific">Methylohalomonas lacus</name>
    <dbReference type="NCBI Taxonomy" id="398773"/>
    <lineage>
        <taxon>Bacteria</taxon>
        <taxon>Pseudomonadati</taxon>
        <taxon>Pseudomonadota</taxon>
        <taxon>Gammaproteobacteria</taxon>
        <taxon>Methylohalomonadales</taxon>
        <taxon>Methylohalomonadaceae</taxon>
        <taxon>Methylohalomonas</taxon>
    </lineage>
</organism>
<keyword evidence="1" id="KW-0812">Transmembrane</keyword>
<feature type="transmembrane region" description="Helical" evidence="1">
    <location>
        <begin position="103"/>
        <end position="121"/>
    </location>
</feature>
<comment type="caution">
    <text evidence="2">The sequence shown here is derived from an EMBL/GenBank/DDBJ whole genome shotgun (WGS) entry which is preliminary data.</text>
</comment>
<evidence type="ECO:0000313" key="2">
    <source>
        <dbReference type="EMBL" id="MCS3902432.1"/>
    </source>
</evidence>
<dbReference type="AlphaFoldDB" id="A0AAE3HL47"/>
<name>A0AAE3HL47_9GAMM</name>
<evidence type="ECO:0000313" key="3">
    <source>
        <dbReference type="Proteomes" id="UP001204445"/>
    </source>
</evidence>
<accession>A0AAE3HL47</accession>